<dbReference type="GO" id="GO:0004412">
    <property type="term" value="F:homoserine dehydrogenase activity"/>
    <property type="evidence" value="ECO:0007669"/>
    <property type="project" value="InterPro"/>
</dbReference>
<dbReference type="InterPro" id="IPR011147">
    <property type="entry name" value="Bifunc_Aspkin/hSer_DH"/>
</dbReference>
<keyword evidence="2" id="KW-0560">Oxidoreductase</keyword>
<dbReference type="PANTHER" id="PTHR43070:SF3">
    <property type="entry name" value="HOMOSERINE DEHYDROGENASE"/>
    <property type="match status" value="1"/>
</dbReference>
<dbReference type="GO" id="GO:0009067">
    <property type="term" value="P:aspartate family amino acid biosynthetic process"/>
    <property type="evidence" value="ECO:0007669"/>
    <property type="project" value="InterPro"/>
</dbReference>
<dbReference type="GO" id="GO:0004072">
    <property type="term" value="F:aspartate kinase activity"/>
    <property type="evidence" value="ECO:0007669"/>
    <property type="project" value="TreeGrafter"/>
</dbReference>
<dbReference type="PANTHER" id="PTHR43070">
    <property type="match status" value="1"/>
</dbReference>
<reference evidence="4 5" key="1">
    <citation type="journal article" date="2017" name="Appl. Environ. Microbiol.">
        <title>Parallel evolution of two clades of a major Atlantic endemic Vibrio parahaemolyticus pathogen lineage by independent acquisition of related pathogenicity islands.</title>
        <authorList>
            <person name="Xu F."/>
            <person name="Gonzalez-Escalona N."/>
            <person name="Drees K.P."/>
            <person name="Sebra R.P."/>
            <person name="Cooper V.S."/>
            <person name="Jones S.H."/>
            <person name="Whistler C.A."/>
        </authorList>
    </citation>
    <scope>NUCLEOTIDE SEQUENCE [LARGE SCALE GENOMIC DNA]</scope>
    <source>
        <strain evidence="4 5">MAVP-3</strain>
    </source>
</reference>
<dbReference type="Pfam" id="PF00742">
    <property type="entry name" value="Homoserine_dh"/>
    <property type="match status" value="1"/>
</dbReference>
<evidence type="ECO:0000256" key="1">
    <source>
        <dbReference type="ARBA" id="ARBA00022857"/>
    </source>
</evidence>
<accession>A0A227J1X8</accession>
<comment type="caution">
    <text evidence="4">The sequence shown here is derived from an EMBL/GenBank/DDBJ whole genome shotgun (WGS) entry which is preliminary data.</text>
</comment>
<name>A0A227J1X8_VIBPH</name>
<keyword evidence="1" id="KW-0521">NADP</keyword>
<dbReference type="InterPro" id="IPR001342">
    <property type="entry name" value="HDH_cat"/>
</dbReference>
<evidence type="ECO:0000256" key="2">
    <source>
        <dbReference type="ARBA" id="ARBA00023002"/>
    </source>
</evidence>
<dbReference type="Gene3D" id="3.30.360.10">
    <property type="entry name" value="Dihydrodipicolinate Reductase, domain 2"/>
    <property type="match status" value="1"/>
</dbReference>
<evidence type="ECO:0000313" key="4">
    <source>
        <dbReference type="EMBL" id="OXE29086.1"/>
    </source>
</evidence>
<protein>
    <recommendedName>
        <fullName evidence="3">Homoserine dehydrogenase catalytic domain-containing protein</fullName>
    </recommendedName>
</protein>
<proteinExistence type="predicted"/>
<gene>
    <name evidence="4" type="ORF">CA163_30485</name>
</gene>
<evidence type="ECO:0000259" key="3">
    <source>
        <dbReference type="Pfam" id="PF00742"/>
    </source>
</evidence>
<dbReference type="Proteomes" id="UP000214596">
    <property type="component" value="Unassembled WGS sequence"/>
</dbReference>
<dbReference type="EMBL" id="NIXT01003643">
    <property type="protein sequence ID" value="OXE29086.1"/>
    <property type="molecule type" value="Genomic_DNA"/>
</dbReference>
<organism evidence="4 5">
    <name type="scientific">Vibrio parahaemolyticus</name>
    <dbReference type="NCBI Taxonomy" id="670"/>
    <lineage>
        <taxon>Bacteria</taxon>
        <taxon>Pseudomonadati</taxon>
        <taxon>Pseudomonadota</taxon>
        <taxon>Gammaproteobacteria</taxon>
        <taxon>Vibrionales</taxon>
        <taxon>Vibrionaceae</taxon>
        <taxon>Vibrio</taxon>
    </lineage>
</organism>
<feature type="non-terminal residue" evidence="4">
    <location>
        <position position="1"/>
    </location>
</feature>
<evidence type="ECO:0000313" key="5">
    <source>
        <dbReference type="Proteomes" id="UP000214596"/>
    </source>
</evidence>
<dbReference type="GO" id="GO:0009090">
    <property type="term" value="P:homoserine biosynthetic process"/>
    <property type="evidence" value="ECO:0007669"/>
    <property type="project" value="TreeGrafter"/>
</dbReference>
<feature type="domain" description="Homoserine dehydrogenase catalytic" evidence="3">
    <location>
        <begin position="13"/>
        <end position="90"/>
    </location>
</feature>
<dbReference type="SUPFAM" id="SSF55347">
    <property type="entry name" value="Glyceraldehyde-3-phosphate dehydrogenase-like, C-terminal domain"/>
    <property type="match status" value="1"/>
</dbReference>
<dbReference type="AlphaFoldDB" id="A0A227J1X8"/>
<sequence>RLPEADAYFKELSAKAAEEGKVLRYVGEINDGKCTVSMAAVDENDPMFKIKDGENALAFYSRYYQPIPLVLRGYGAGTEVTAAGVFSDVMRTLGWKLGV</sequence>